<protein>
    <recommendedName>
        <fullName evidence="3 12">Arginase</fullName>
        <ecNumber evidence="2 12">3.5.3.1</ecNumber>
    </recommendedName>
</protein>
<organism evidence="13 14">
    <name type="scientific">Actinia tenebrosa</name>
    <name type="common">Australian red waratah sea anemone</name>
    <dbReference type="NCBI Taxonomy" id="6105"/>
    <lineage>
        <taxon>Eukaryota</taxon>
        <taxon>Metazoa</taxon>
        <taxon>Cnidaria</taxon>
        <taxon>Anthozoa</taxon>
        <taxon>Hexacorallia</taxon>
        <taxon>Actiniaria</taxon>
        <taxon>Actiniidae</taxon>
        <taxon>Actinia</taxon>
    </lineage>
</organism>
<dbReference type="Pfam" id="PF00491">
    <property type="entry name" value="Arginase"/>
    <property type="match status" value="1"/>
</dbReference>
<evidence type="ECO:0000256" key="7">
    <source>
        <dbReference type="ARBA" id="ARBA00022801"/>
    </source>
</evidence>
<keyword evidence="13" id="KW-1185">Reference proteome</keyword>
<feature type="binding site" evidence="10">
    <location>
        <position position="253"/>
    </location>
    <ligand>
        <name>Mn(2+)</name>
        <dbReference type="ChEBI" id="CHEBI:29035"/>
        <label>1</label>
    </ligand>
</feature>
<comment type="pathway">
    <text evidence="1 12">Nitrogen metabolism; urea cycle; L-ornithine and urea from L-arginine: step 1/1.</text>
</comment>
<dbReference type="InterPro" id="IPR014033">
    <property type="entry name" value="Arginase"/>
</dbReference>
<dbReference type="Proteomes" id="UP000515163">
    <property type="component" value="Unplaced"/>
</dbReference>
<gene>
    <name evidence="14" type="primary">LOC116306360</name>
</gene>
<evidence type="ECO:0000256" key="6">
    <source>
        <dbReference type="ARBA" id="ARBA00022723"/>
    </source>
</evidence>
<dbReference type="GO" id="GO:0030145">
    <property type="term" value="F:manganese ion binding"/>
    <property type="evidence" value="ECO:0007669"/>
    <property type="project" value="TreeGrafter"/>
</dbReference>
<dbReference type="Gene3D" id="3.40.800.10">
    <property type="entry name" value="Ureohydrolase domain"/>
    <property type="match status" value="1"/>
</dbReference>
<dbReference type="InterPro" id="IPR006035">
    <property type="entry name" value="Ureohydrolase"/>
</dbReference>
<dbReference type="EC" id="3.5.3.1" evidence="2 12"/>
<evidence type="ECO:0000313" key="14">
    <source>
        <dbReference type="RefSeq" id="XP_031572267.1"/>
    </source>
</evidence>
<feature type="binding site" evidence="10">
    <location>
        <position position="148"/>
    </location>
    <ligand>
        <name>Mn(2+)</name>
        <dbReference type="ChEBI" id="CHEBI:29035"/>
        <label>1</label>
    </ligand>
</feature>
<dbReference type="NCBIfam" id="TIGR01229">
    <property type="entry name" value="rocF_arginase"/>
    <property type="match status" value="1"/>
</dbReference>
<dbReference type="SUPFAM" id="SSF52768">
    <property type="entry name" value="Arginase/deacetylase"/>
    <property type="match status" value="1"/>
</dbReference>
<evidence type="ECO:0000256" key="12">
    <source>
        <dbReference type="RuleBase" id="RU361159"/>
    </source>
</evidence>
<keyword evidence="8 10" id="KW-0464">Manganese</keyword>
<evidence type="ECO:0000256" key="3">
    <source>
        <dbReference type="ARBA" id="ARBA00018123"/>
    </source>
</evidence>
<evidence type="ECO:0000256" key="9">
    <source>
        <dbReference type="ARBA" id="ARBA00047391"/>
    </source>
</evidence>
<comment type="cofactor">
    <cofactor evidence="10 12">
        <name>Mn(2+)</name>
        <dbReference type="ChEBI" id="CHEBI:29035"/>
    </cofactor>
    <text evidence="10 12">Binds 2 manganese ions per subunit.</text>
</comment>
<comment type="similarity">
    <text evidence="11 12">Belongs to the arginase family.</text>
</comment>
<name>A0A6P8IYM1_ACTTE</name>
<dbReference type="RefSeq" id="XP_031572267.1">
    <property type="nucleotide sequence ID" value="XM_031716407.1"/>
</dbReference>
<dbReference type="AlphaFoldDB" id="A0A6P8IYM1"/>
<evidence type="ECO:0000313" key="13">
    <source>
        <dbReference type="Proteomes" id="UP000515163"/>
    </source>
</evidence>
<dbReference type="GO" id="GO:0006525">
    <property type="term" value="P:arginine metabolic process"/>
    <property type="evidence" value="ECO:0007669"/>
    <property type="project" value="UniProtKB-KW"/>
</dbReference>
<comment type="catalytic activity">
    <reaction evidence="9 12">
        <text>L-arginine + H2O = urea + L-ornithine</text>
        <dbReference type="Rhea" id="RHEA:20569"/>
        <dbReference type="ChEBI" id="CHEBI:15377"/>
        <dbReference type="ChEBI" id="CHEBI:16199"/>
        <dbReference type="ChEBI" id="CHEBI:32682"/>
        <dbReference type="ChEBI" id="CHEBI:46911"/>
        <dbReference type="EC" id="3.5.3.1"/>
    </reaction>
</comment>
<dbReference type="PANTHER" id="PTHR43782:SF3">
    <property type="entry name" value="ARGINASE"/>
    <property type="match status" value="1"/>
</dbReference>
<evidence type="ECO:0000256" key="11">
    <source>
        <dbReference type="PROSITE-ProRule" id="PRU00742"/>
    </source>
</evidence>
<dbReference type="FunCoup" id="A0A6P8IYM1">
    <property type="interactions" value="943"/>
</dbReference>
<evidence type="ECO:0000256" key="4">
    <source>
        <dbReference type="ARBA" id="ARBA00022436"/>
    </source>
</evidence>
<keyword evidence="6 10" id="KW-0479">Metal-binding</keyword>
<feature type="binding site" evidence="10">
    <location>
        <position position="146"/>
    </location>
    <ligand>
        <name>Mn(2+)</name>
        <dbReference type="ChEBI" id="CHEBI:29035"/>
        <label>1</label>
    </ligand>
</feature>
<dbReference type="GO" id="GO:0000050">
    <property type="term" value="P:urea cycle"/>
    <property type="evidence" value="ECO:0007669"/>
    <property type="project" value="UniProtKB-UniPathway"/>
</dbReference>
<evidence type="ECO:0000256" key="1">
    <source>
        <dbReference type="ARBA" id="ARBA00005098"/>
    </source>
</evidence>
<dbReference type="PRINTS" id="PR00116">
    <property type="entry name" value="ARGINASE"/>
</dbReference>
<evidence type="ECO:0000256" key="5">
    <source>
        <dbReference type="ARBA" id="ARBA00022503"/>
    </source>
</evidence>
<keyword evidence="4 12" id="KW-0835">Urea cycle</keyword>
<dbReference type="InterPro" id="IPR023696">
    <property type="entry name" value="Ureohydrolase_dom_sf"/>
</dbReference>
<dbReference type="CDD" id="cd09989">
    <property type="entry name" value="Arginase"/>
    <property type="match status" value="1"/>
</dbReference>
<dbReference type="OrthoDB" id="9992747at2759"/>
<feature type="binding site" evidence="10">
    <location>
        <position position="150"/>
    </location>
    <ligand>
        <name>Mn(2+)</name>
        <dbReference type="ChEBI" id="CHEBI:29035"/>
        <label>1</label>
    </ligand>
</feature>
<dbReference type="GO" id="GO:0005829">
    <property type="term" value="C:cytosol"/>
    <property type="evidence" value="ECO:0007669"/>
    <property type="project" value="TreeGrafter"/>
</dbReference>
<evidence type="ECO:0000256" key="2">
    <source>
        <dbReference type="ARBA" id="ARBA00012168"/>
    </source>
</evidence>
<dbReference type="KEGG" id="aten:116306360"/>
<feature type="binding site" evidence="10">
    <location>
        <position position="123"/>
    </location>
    <ligand>
        <name>Mn(2+)</name>
        <dbReference type="ChEBI" id="CHEBI:29035"/>
        <label>1</label>
    </ligand>
</feature>
<proteinExistence type="inferred from homology"/>
<dbReference type="PIRSF" id="PIRSF036979">
    <property type="entry name" value="Arginase"/>
    <property type="match status" value="1"/>
</dbReference>
<dbReference type="GO" id="GO:0005634">
    <property type="term" value="C:nucleus"/>
    <property type="evidence" value="ECO:0007669"/>
    <property type="project" value="TreeGrafter"/>
</dbReference>
<evidence type="ECO:0000256" key="8">
    <source>
        <dbReference type="ARBA" id="ARBA00023211"/>
    </source>
</evidence>
<accession>A0A6P8IYM1</accession>
<dbReference type="FunFam" id="3.40.800.10:FF:000012">
    <property type="entry name" value="Arginase"/>
    <property type="match status" value="1"/>
</dbReference>
<feature type="binding site" evidence="10">
    <location>
        <position position="255"/>
    </location>
    <ligand>
        <name>Mn(2+)</name>
        <dbReference type="ChEBI" id="CHEBI:29035"/>
        <label>1</label>
    </ligand>
</feature>
<dbReference type="PROSITE" id="PS51409">
    <property type="entry name" value="ARGINASE_2"/>
    <property type="match status" value="1"/>
</dbReference>
<dbReference type="PANTHER" id="PTHR43782">
    <property type="entry name" value="ARGINASE"/>
    <property type="match status" value="1"/>
</dbReference>
<reference evidence="14" key="1">
    <citation type="submission" date="2025-08" db="UniProtKB">
        <authorList>
            <consortium name="RefSeq"/>
        </authorList>
    </citation>
    <scope>IDENTIFICATION</scope>
    <source>
        <tissue evidence="14">Tentacle</tissue>
    </source>
</reference>
<dbReference type="UniPathway" id="UPA00158">
    <property type="reaction ID" value="UER00270"/>
</dbReference>
<dbReference type="GeneID" id="116306360"/>
<sequence>MFTYRKKILDLSRAFSSWVGKQSVEVINVPFSGGQTKKGVDLAPNFLRDVGFYGRLKNIGLKLSTAEAIDLEHQDSEHQPEVYVHNQLVKNPTTCGHVSRQTADAVFKALKEGKTAIVIGGDHSIATGTTFGHYLFNKNTCLLWVDAHADINSPLITTSGNIHGMPVSWIIKGFPSFPVVPGYEWVHRCIPPSKIAYVGLRDVEPQEQKLLNDLGITAFYIKDIDELGIVTTMQKALEQISPNNECPIHVSFDIDAMDPEVAPTTGTAVRGGLTLSEGLYIAQAVAETGKLQGLDLVEINPRLGDGIEALRTAETGMQIVEAMLGKHVKIPEEDLIPYNEAIKAKSNK</sequence>
<dbReference type="InParanoid" id="A0A6P8IYM1"/>
<evidence type="ECO:0000256" key="10">
    <source>
        <dbReference type="PIRSR" id="PIRSR036979-1"/>
    </source>
</evidence>
<keyword evidence="5 12" id="KW-0056">Arginine metabolism</keyword>
<keyword evidence="7 12" id="KW-0378">Hydrolase</keyword>
<dbReference type="GO" id="GO:0004053">
    <property type="term" value="F:arginase activity"/>
    <property type="evidence" value="ECO:0007669"/>
    <property type="project" value="UniProtKB-EC"/>
</dbReference>